<comment type="caution">
    <text evidence="13">The sequence shown here is derived from an EMBL/GenBank/DDBJ whole genome shotgun (WGS) entry which is preliminary data.</text>
</comment>
<evidence type="ECO:0000313" key="14">
    <source>
        <dbReference type="Proteomes" id="UP000593567"/>
    </source>
</evidence>
<evidence type="ECO:0000256" key="9">
    <source>
        <dbReference type="ARBA" id="ARBA00059330"/>
    </source>
</evidence>
<dbReference type="AlphaFoldDB" id="A0A7J7JUD2"/>
<feature type="region of interest" description="Disordered" evidence="12">
    <location>
        <begin position="155"/>
        <end position="218"/>
    </location>
</feature>
<evidence type="ECO:0000256" key="1">
    <source>
        <dbReference type="ARBA" id="ARBA00004340"/>
    </source>
</evidence>
<dbReference type="OrthoDB" id="37886at2759"/>
<dbReference type="FunFam" id="1.10.220.10:FF:000004">
    <property type="entry name" value="Annexin"/>
    <property type="match status" value="1"/>
</dbReference>
<keyword evidence="5 11" id="KW-0106">Calcium</keyword>
<feature type="compositionally biased region" description="Low complexity" evidence="12">
    <location>
        <begin position="155"/>
        <end position="171"/>
    </location>
</feature>
<dbReference type="FunFam" id="1.10.220.10:FF:000002">
    <property type="entry name" value="Annexin"/>
    <property type="match status" value="1"/>
</dbReference>
<comment type="function">
    <text evidence="8">Calcium/phospholipid-binding protein which promotes membrane fusion and is involved in exocytosis.</text>
</comment>
<comment type="function">
    <text evidence="9">Involved in reproduction of the worm. Involved in host-parasite interaction. Delivered into the host cell by means of parasite exosomes. Binds to acidic phospholipid membranes in a calcium-dependent manner in vitro. Causes aggregation of liposomes in the presence of calcium, but not in its absence. Likely to promote membrane fusion. May provide structural integrity within the tegument.</text>
</comment>
<dbReference type="GO" id="GO:0001786">
    <property type="term" value="F:phosphatidylserine binding"/>
    <property type="evidence" value="ECO:0007669"/>
    <property type="project" value="TreeGrafter"/>
</dbReference>
<evidence type="ECO:0000256" key="7">
    <source>
        <dbReference type="ARBA" id="ARBA00023302"/>
    </source>
</evidence>
<keyword evidence="14" id="KW-1185">Reference proteome</keyword>
<dbReference type="PANTHER" id="PTHR10502">
    <property type="entry name" value="ANNEXIN"/>
    <property type="match status" value="1"/>
</dbReference>
<evidence type="ECO:0000256" key="12">
    <source>
        <dbReference type="SAM" id="MobiDB-lite"/>
    </source>
</evidence>
<dbReference type="InterPro" id="IPR018502">
    <property type="entry name" value="Annexin_repeat"/>
</dbReference>
<dbReference type="Pfam" id="PF00191">
    <property type="entry name" value="Annexin"/>
    <property type="match status" value="4"/>
</dbReference>
<dbReference type="GO" id="GO:0005576">
    <property type="term" value="C:extracellular region"/>
    <property type="evidence" value="ECO:0007669"/>
    <property type="project" value="UniProtKB-SubCell"/>
</dbReference>
<evidence type="ECO:0000313" key="13">
    <source>
        <dbReference type="EMBL" id="KAF6029261.1"/>
    </source>
</evidence>
<dbReference type="SMART" id="SM00335">
    <property type="entry name" value="ANX"/>
    <property type="match status" value="4"/>
</dbReference>
<dbReference type="Pfam" id="PF13287">
    <property type="entry name" value="Fn3_assoc"/>
    <property type="match status" value="1"/>
</dbReference>
<comment type="domain">
    <text evidence="11">A pair of annexin repeats may form one binding site for calcium and phospholipid.</text>
</comment>
<gene>
    <name evidence="13" type="ORF">EB796_012444</name>
</gene>
<evidence type="ECO:0000256" key="3">
    <source>
        <dbReference type="ARBA" id="ARBA00007831"/>
    </source>
</evidence>
<keyword evidence="7 11" id="KW-0111">Calcium/phospholipid-binding</keyword>
<protein>
    <recommendedName>
        <fullName evidence="11">Annexin</fullName>
    </recommendedName>
</protein>
<dbReference type="EMBL" id="VXIV02001838">
    <property type="protein sequence ID" value="KAF6029261.1"/>
    <property type="molecule type" value="Genomic_DNA"/>
</dbReference>
<sequence length="776" mass="86533">MLAKGKAELTLCTRIKGMRLLTQETDKMPSAGAVKPPKIVVLRDPRLSMPSNRIDSSTFIELICDTPYTKIYFSTDGTKPNPFQVGVSGRESTFKYKAPFQLKEGKRTIKVIAISRDGLQESAVMSKTFDVDAPEDDFDDDYSFIESFDSMSTVTSSTRTSTTASTVSTIKPAKKNKYNKEKSKHQKEKDKKNKQRRSRSKSPKNHQQPKQAWNDLRGSYVQPTNGFVPWSGEQPQASMPVTAGTVFYPSVNARAYSPEPDMGFLTRRMVQKLEEQRQMTIADVREAVKELSSPRQMAPPAVEYIPPRFPEPKACSPGNGNWREQLEHIYAHLIEHSQVDPDFRIALGEPKMGRIIEADFVDGDDDTVLLTVAISRYGHLRKPKPKPQPAPKVTKPVTKPSPPPPPPVKKAAPAKPLSKPPSRRPSKPPTPPPEPEPEPVPEKDPDPYFVTEDYPQEGTLKPYPGFDAESDAEQLRKAMKGLGTNEDAITSVLGARSATQRVEIVRTFKTMFGKDLVEELKSELSGNYLTVCKGLCLSPAEFDAKSLNNAIKGLGTDEQALVEVLCTRTNAQIKAVVETYKRMFNKDLEKDIIGDTSGHFQRMLVALLQANRDESKEYDQTKAEQDATKLFDAGEQKKFGTDESRFNVILVSRSYAHLRAVFAAYAKIAGKDIEDSIKSEMSGDLANGMLSIVRCIKDKPTVFAKVLHKSMKGLGTDDESLLRVIISRCEVDMVQIKEAFQRDYKQSLAQFITDDTSGDFRKILLLLIGDPKASKK</sequence>
<dbReference type="GO" id="GO:0005737">
    <property type="term" value="C:cytoplasm"/>
    <property type="evidence" value="ECO:0007669"/>
    <property type="project" value="TreeGrafter"/>
</dbReference>
<evidence type="ECO:0000256" key="10">
    <source>
        <dbReference type="ARBA" id="ARBA00060393"/>
    </source>
</evidence>
<dbReference type="Gene3D" id="1.10.220.10">
    <property type="entry name" value="Annexin"/>
    <property type="match status" value="4"/>
</dbReference>
<dbReference type="GO" id="GO:0005544">
    <property type="term" value="F:calcium-dependent phospholipid binding"/>
    <property type="evidence" value="ECO:0007669"/>
    <property type="project" value="UniProtKB-KW"/>
</dbReference>
<dbReference type="GO" id="GO:0005634">
    <property type="term" value="C:nucleus"/>
    <property type="evidence" value="ECO:0007669"/>
    <property type="project" value="TreeGrafter"/>
</dbReference>
<dbReference type="GO" id="GO:0043657">
    <property type="term" value="C:host cell"/>
    <property type="evidence" value="ECO:0007669"/>
    <property type="project" value="UniProtKB-SubCell"/>
</dbReference>
<feature type="compositionally biased region" description="Pro residues" evidence="12">
    <location>
        <begin position="399"/>
        <end position="408"/>
    </location>
</feature>
<evidence type="ECO:0000256" key="6">
    <source>
        <dbReference type="ARBA" id="ARBA00023216"/>
    </source>
</evidence>
<dbReference type="InterPro" id="IPR018252">
    <property type="entry name" value="Annexin_repeat_CS"/>
</dbReference>
<keyword evidence="4 11" id="KW-0677">Repeat</keyword>
<feature type="compositionally biased region" description="Basic residues" evidence="12">
    <location>
        <begin position="172"/>
        <end position="204"/>
    </location>
</feature>
<dbReference type="PRINTS" id="PR00196">
    <property type="entry name" value="ANNEXIN"/>
</dbReference>
<dbReference type="GO" id="GO:0012506">
    <property type="term" value="C:vesicle membrane"/>
    <property type="evidence" value="ECO:0007669"/>
    <property type="project" value="TreeGrafter"/>
</dbReference>
<reference evidence="13" key="1">
    <citation type="submission" date="2020-06" db="EMBL/GenBank/DDBJ databases">
        <title>Draft genome of Bugula neritina, a colonial animal packing powerful symbionts and potential medicines.</title>
        <authorList>
            <person name="Rayko M."/>
        </authorList>
    </citation>
    <scope>NUCLEOTIDE SEQUENCE [LARGE SCALE GENOMIC DNA]</scope>
    <source>
        <strain evidence="13">Kwan_BN1</strain>
    </source>
</reference>
<dbReference type="GO" id="GO:0005886">
    <property type="term" value="C:plasma membrane"/>
    <property type="evidence" value="ECO:0007669"/>
    <property type="project" value="TreeGrafter"/>
</dbReference>
<comment type="subcellular location">
    <subcellularLocation>
        <location evidence="1">Host cell</location>
    </subcellularLocation>
    <subcellularLocation>
        <location evidence="2">Secreted</location>
        <location evidence="2">Extracellular exosome</location>
    </subcellularLocation>
    <subcellularLocation>
        <location evidence="10">Tegument</location>
    </subcellularLocation>
</comment>
<dbReference type="PROSITE" id="PS00223">
    <property type="entry name" value="ANNEXIN_1"/>
    <property type="match status" value="2"/>
</dbReference>
<evidence type="ECO:0000256" key="4">
    <source>
        <dbReference type="ARBA" id="ARBA00022737"/>
    </source>
</evidence>
<dbReference type="SUPFAM" id="SSF47874">
    <property type="entry name" value="Annexin"/>
    <property type="match status" value="1"/>
</dbReference>
<evidence type="ECO:0000256" key="11">
    <source>
        <dbReference type="RuleBase" id="RU003540"/>
    </source>
</evidence>
<dbReference type="Proteomes" id="UP000593567">
    <property type="component" value="Unassembled WGS sequence"/>
</dbReference>
<proteinExistence type="inferred from homology"/>
<comment type="similarity">
    <text evidence="3 11">Belongs to the annexin family.</text>
</comment>
<dbReference type="FunFam" id="1.10.220.10:FF:000001">
    <property type="entry name" value="Annexin"/>
    <property type="match status" value="1"/>
</dbReference>
<dbReference type="FunFam" id="1.10.220.10:FF:000003">
    <property type="entry name" value="Annexin"/>
    <property type="match status" value="1"/>
</dbReference>
<dbReference type="GO" id="GO:0005509">
    <property type="term" value="F:calcium ion binding"/>
    <property type="evidence" value="ECO:0007669"/>
    <property type="project" value="InterPro"/>
</dbReference>
<evidence type="ECO:0000256" key="5">
    <source>
        <dbReference type="ARBA" id="ARBA00022837"/>
    </source>
</evidence>
<dbReference type="PROSITE" id="PS51897">
    <property type="entry name" value="ANNEXIN_2"/>
    <property type="match status" value="4"/>
</dbReference>
<evidence type="ECO:0000256" key="2">
    <source>
        <dbReference type="ARBA" id="ARBA00004550"/>
    </source>
</evidence>
<feature type="region of interest" description="Disordered" evidence="12">
    <location>
        <begin position="380"/>
        <end position="467"/>
    </location>
</feature>
<evidence type="ECO:0000256" key="8">
    <source>
        <dbReference type="ARBA" id="ARBA00037210"/>
    </source>
</evidence>
<dbReference type="InterPro" id="IPR037104">
    <property type="entry name" value="Annexin_sf"/>
</dbReference>
<dbReference type="InterPro" id="IPR001464">
    <property type="entry name" value="Annexin"/>
</dbReference>
<name>A0A7J7JUD2_BUGNE</name>
<organism evidence="13 14">
    <name type="scientific">Bugula neritina</name>
    <name type="common">Brown bryozoan</name>
    <name type="synonym">Sertularia neritina</name>
    <dbReference type="NCBI Taxonomy" id="10212"/>
    <lineage>
        <taxon>Eukaryota</taxon>
        <taxon>Metazoa</taxon>
        <taxon>Spiralia</taxon>
        <taxon>Lophotrochozoa</taxon>
        <taxon>Bryozoa</taxon>
        <taxon>Gymnolaemata</taxon>
        <taxon>Cheilostomatida</taxon>
        <taxon>Flustrina</taxon>
        <taxon>Buguloidea</taxon>
        <taxon>Bugulidae</taxon>
        <taxon>Bugula</taxon>
    </lineage>
</organism>
<dbReference type="PANTHER" id="PTHR10502:SF239">
    <property type="entry name" value="ANNEXIN A7"/>
    <property type="match status" value="1"/>
</dbReference>
<keyword evidence="6 11" id="KW-0041">Annexin</keyword>
<accession>A0A7J7JUD2</accession>
<dbReference type="InterPro" id="IPR026876">
    <property type="entry name" value="Fn3_assoc_repeat"/>
</dbReference>